<dbReference type="Proteomes" id="UP000468687">
    <property type="component" value="Unassembled WGS sequence"/>
</dbReference>
<dbReference type="RefSeq" id="WP_163772004.1">
    <property type="nucleotide sequence ID" value="NZ_JAAGXA010000005.1"/>
</dbReference>
<evidence type="ECO:0000256" key="1">
    <source>
        <dbReference type="SAM" id="MobiDB-lite"/>
    </source>
</evidence>
<dbReference type="InterPro" id="IPR050275">
    <property type="entry name" value="PGM_Phosphatase"/>
</dbReference>
<keyword evidence="3" id="KW-1185">Reference proteome</keyword>
<evidence type="ECO:0000313" key="3">
    <source>
        <dbReference type="Proteomes" id="UP000468687"/>
    </source>
</evidence>
<dbReference type="CDD" id="cd07067">
    <property type="entry name" value="HP_PGM_like"/>
    <property type="match status" value="1"/>
</dbReference>
<dbReference type="GO" id="GO:0016791">
    <property type="term" value="F:phosphatase activity"/>
    <property type="evidence" value="ECO:0007669"/>
    <property type="project" value="TreeGrafter"/>
</dbReference>
<dbReference type="EMBL" id="JAAGXA010000005">
    <property type="protein sequence ID" value="NEN78470.1"/>
    <property type="molecule type" value="Genomic_DNA"/>
</dbReference>
<dbReference type="Pfam" id="PF00300">
    <property type="entry name" value="His_Phos_1"/>
    <property type="match status" value="1"/>
</dbReference>
<feature type="compositionally biased region" description="Gly residues" evidence="1">
    <location>
        <begin position="220"/>
        <end position="230"/>
    </location>
</feature>
<reference evidence="2 3" key="1">
    <citation type="journal article" date="2014" name="Int. J. Syst. Evol. Microbiol.">
        <title>Nocardioides zeae sp. nov., isolated from the stem of Zea mays.</title>
        <authorList>
            <person name="Glaeser S.P."/>
            <person name="McInroy J.A."/>
            <person name="Busse H.J."/>
            <person name="Kampfer P."/>
        </authorList>
    </citation>
    <scope>NUCLEOTIDE SEQUENCE [LARGE SCALE GENOMIC DNA]</scope>
    <source>
        <strain evidence="2 3">JCM 30728</strain>
    </source>
</reference>
<dbReference type="Gene3D" id="3.40.50.1240">
    <property type="entry name" value="Phosphoglycerate mutase-like"/>
    <property type="match status" value="1"/>
</dbReference>
<dbReference type="AlphaFoldDB" id="A0A6P0HJM5"/>
<dbReference type="PANTHER" id="PTHR48100:SF2">
    <property type="entry name" value="CONSERVED PROTEIN"/>
    <property type="match status" value="1"/>
</dbReference>
<sequence>MATVILQRHGRTTANAGGVLAGRLPGVRLDETGQGQARDAAARLSAVPLVAVASSPQERCAETAAYVVEAFAASGRALAVETEERLAECDYGDWQGRLLTDLAGEDLWKVVQRQPSAAAFPGGESLRTMQRRAVDAVRERDAAVEAQHGAEAVWLAVTHGDIVKAVLADALGMHLDLFQRLHADPASLTIIRYGATRPVVLQANSHAGDLSWLHRPPAGGDVGGGAGPGGPAAPTGPATATS</sequence>
<dbReference type="InterPro" id="IPR029033">
    <property type="entry name" value="His_PPase_superfam"/>
</dbReference>
<feature type="region of interest" description="Disordered" evidence="1">
    <location>
        <begin position="214"/>
        <end position="242"/>
    </location>
</feature>
<proteinExistence type="predicted"/>
<dbReference type="SMART" id="SM00855">
    <property type="entry name" value="PGAM"/>
    <property type="match status" value="1"/>
</dbReference>
<organism evidence="2 3">
    <name type="scientific">Nocardioides zeae</name>
    <dbReference type="NCBI Taxonomy" id="1457234"/>
    <lineage>
        <taxon>Bacteria</taxon>
        <taxon>Bacillati</taxon>
        <taxon>Actinomycetota</taxon>
        <taxon>Actinomycetes</taxon>
        <taxon>Propionibacteriales</taxon>
        <taxon>Nocardioidaceae</taxon>
        <taxon>Nocardioides</taxon>
    </lineage>
</organism>
<comment type="caution">
    <text evidence="2">The sequence shown here is derived from an EMBL/GenBank/DDBJ whole genome shotgun (WGS) entry which is preliminary data.</text>
</comment>
<protein>
    <submittedName>
        <fullName evidence="2">MSMEG_4193 family putative phosphomutase</fullName>
    </submittedName>
</protein>
<feature type="compositionally biased region" description="Low complexity" evidence="1">
    <location>
        <begin position="232"/>
        <end position="242"/>
    </location>
</feature>
<dbReference type="GO" id="GO:0005737">
    <property type="term" value="C:cytoplasm"/>
    <property type="evidence" value="ECO:0007669"/>
    <property type="project" value="TreeGrafter"/>
</dbReference>
<accession>A0A6P0HJM5</accession>
<dbReference type="PANTHER" id="PTHR48100">
    <property type="entry name" value="BROAD-SPECIFICITY PHOSPHATASE YOR283W-RELATED"/>
    <property type="match status" value="1"/>
</dbReference>
<dbReference type="InterPro" id="IPR013078">
    <property type="entry name" value="His_Pase_superF_clade-1"/>
</dbReference>
<dbReference type="SUPFAM" id="SSF53254">
    <property type="entry name" value="Phosphoglycerate mutase-like"/>
    <property type="match status" value="1"/>
</dbReference>
<name>A0A6P0HJM5_9ACTN</name>
<dbReference type="NCBIfam" id="TIGR03848">
    <property type="entry name" value="MSMEG_4193"/>
    <property type="match status" value="1"/>
</dbReference>
<dbReference type="InterPro" id="IPR022492">
    <property type="entry name" value="Phosphomutase_MSMEG4193_put"/>
</dbReference>
<evidence type="ECO:0000313" key="2">
    <source>
        <dbReference type="EMBL" id="NEN78470.1"/>
    </source>
</evidence>
<gene>
    <name evidence="2" type="ORF">G3T38_09270</name>
</gene>